<dbReference type="PRINTS" id="PR00039">
    <property type="entry name" value="HTHLYSR"/>
</dbReference>
<dbReference type="InterPro" id="IPR036390">
    <property type="entry name" value="WH_DNA-bd_sf"/>
</dbReference>
<dbReference type="PROSITE" id="PS50931">
    <property type="entry name" value="HTH_LYSR"/>
    <property type="match status" value="1"/>
</dbReference>
<dbReference type="InterPro" id="IPR005119">
    <property type="entry name" value="LysR_subst-bd"/>
</dbReference>
<protein>
    <submittedName>
        <fullName evidence="7">LysR family transcriptional regulator</fullName>
    </submittedName>
</protein>
<keyword evidence="5" id="KW-0804">Transcription</keyword>
<dbReference type="RefSeq" id="WP_271091321.1">
    <property type="nucleotide sequence ID" value="NZ_JAPJZH010000013.1"/>
</dbReference>
<comment type="similarity">
    <text evidence="1">Belongs to the LysR transcriptional regulatory family.</text>
</comment>
<dbReference type="Pfam" id="PF03466">
    <property type="entry name" value="LysR_substrate"/>
    <property type="match status" value="1"/>
</dbReference>
<dbReference type="Gene3D" id="1.10.10.10">
    <property type="entry name" value="Winged helix-like DNA-binding domain superfamily/Winged helix DNA-binding domain"/>
    <property type="match status" value="1"/>
</dbReference>
<accession>A0ABT4VTX5</accession>
<evidence type="ECO:0000256" key="2">
    <source>
        <dbReference type="ARBA" id="ARBA00023015"/>
    </source>
</evidence>
<dbReference type="Gene3D" id="3.40.190.290">
    <property type="match status" value="1"/>
</dbReference>
<dbReference type="InterPro" id="IPR000847">
    <property type="entry name" value="LysR_HTH_N"/>
</dbReference>
<evidence type="ECO:0000256" key="4">
    <source>
        <dbReference type="ARBA" id="ARBA00023159"/>
    </source>
</evidence>
<name>A0ABT4VTX5_9HYPH</name>
<keyword evidence="3" id="KW-0238">DNA-binding</keyword>
<dbReference type="InterPro" id="IPR036388">
    <property type="entry name" value="WH-like_DNA-bd_sf"/>
</dbReference>
<keyword evidence="4" id="KW-0010">Activator</keyword>
<evidence type="ECO:0000313" key="8">
    <source>
        <dbReference type="Proteomes" id="UP001148313"/>
    </source>
</evidence>
<dbReference type="Pfam" id="PF00126">
    <property type="entry name" value="HTH_1"/>
    <property type="match status" value="1"/>
</dbReference>
<dbReference type="PANTHER" id="PTHR30293:SF0">
    <property type="entry name" value="NITROGEN ASSIMILATION REGULATORY PROTEIN NAC"/>
    <property type="match status" value="1"/>
</dbReference>
<dbReference type="EMBL" id="JAPJZH010000013">
    <property type="protein sequence ID" value="MDA4847492.1"/>
    <property type="molecule type" value="Genomic_DNA"/>
</dbReference>
<evidence type="ECO:0000256" key="5">
    <source>
        <dbReference type="ARBA" id="ARBA00023163"/>
    </source>
</evidence>
<evidence type="ECO:0000313" key="7">
    <source>
        <dbReference type="EMBL" id="MDA4847492.1"/>
    </source>
</evidence>
<feature type="domain" description="HTH lysR-type" evidence="6">
    <location>
        <begin position="15"/>
        <end position="72"/>
    </location>
</feature>
<dbReference type="SUPFAM" id="SSF53850">
    <property type="entry name" value="Periplasmic binding protein-like II"/>
    <property type="match status" value="1"/>
</dbReference>
<reference evidence="7" key="1">
    <citation type="submission" date="2022-11" db="EMBL/GenBank/DDBJ databases">
        <title>Hoeflea poritis sp. nov., isolated from scleractinian coral Porites lutea.</title>
        <authorList>
            <person name="Zhang G."/>
            <person name="Wei Q."/>
            <person name="Cai L."/>
        </authorList>
    </citation>
    <scope>NUCLEOTIDE SEQUENCE</scope>
    <source>
        <strain evidence="7">E7-10</strain>
    </source>
</reference>
<evidence type="ECO:0000256" key="3">
    <source>
        <dbReference type="ARBA" id="ARBA00023125"/>
    </source>
</evidence>
<gene>
    <name evidence="7" type="ORF">OOZ53_19180</name>
</gene>
<organism evidence="7 8">
    <name type="scientific">Hoeflea poritis</name>
    <dbReference type="NCBI Taxonomy" id="2993659"/>
    <lineage>
        <taxon>Bacteria</taxon>
        <taxon>Pseudomonadati</taxon>
        <taxon>Pseudomonadota</taxon>
        <taxon>Alphaproteobacteria</taxon>
        <taxon>Hyphomicrobiales</taxon>
        <taxon>Rhizobiaceae</taxon>
        <taxon>Hoeflea</taxon>
    </lineage>
</organism>
<proteinExistence type="inferred from homology"/>
<keyword evidence="8" id="KW-1185">Reference proteome</keyword>
<comment type="caution">
    <text evidence="7">The sequence shown here is derived from an EMBL/GenBank/DDBJ whole genome shotgun (WGS) entry which is preliminary data.</text>
</comment>
<dbReference type="SUPFAM" id="SSF46785">
    <property type="entry name" value="Winged helix' DNA-binding domain"/>
    <property type="match status" value="1"/>
</dbReference>
<dbReference type="PANTHER" id="PTHR30293">
    <property type="entry name" value="TRANSCRIPTIONAL REGULATORY PROTEIN NAC-RELATED"/>
    <property type="match status" value="1"/>
</dbReference>
<evidence type="ECO:0000256" key="1">
    <source>
        <dbReference type="ARBA" id="ARBA00009437"/>
    </source>
</evidence>
<keyword evidence="2" id="KW-0805">Transcription regulation</keyword>
<sequence length="328" mass="36213">MVPIAYRQAAKDRALDFRQLKTFICVAESGSLSRASDRMRIAQPALSRQIKLLEHEVGVPLFDRHVRGMELTEAGTELLRRVSGVIRQLEQTMQDVQSLHAEISGNVALALMPTISAVFAARLVQRISRELPQVSLRIREGYSVDILTWIQRGDVDFAFLYGPSSDLHIRTKELLHEEVVLISPPGSLDGVGQQPGFDVIETLPLVLPGRPYALRHLVESTAKKAGHTINVPHEVDSYWAIKSMVMSGIGHSFLPPASLKSELEQGLMEARSVGSGGLWRQLVLGIPSQRPNTRAADAVLDLLLDEIASMINDGDWQAQPGADLRDRI</sequence>
<evidence type="ECO:0000259" key="6">
    <source>
        <dbReference type="PROSITE" id="PS50931"/>
    </source>
</evidence>
<dbReference type="Proteomes" id="UP001148313">
    <property type="component" value="Unassembled WGS sequence"/>
</dbReference>